<dbReference type="Proteomes" id="UP000609874">
    <property type="component" value="Unassembled WGS sequence"/>
</dbReference>
<protein>
    <submittedName>
        <fullName evidence="1">Uncharacterized protein</fullName>
    </submittedName>
</protein>
<dbReference type="RefSeq" id="WP_191808293.1">
    <property type="nucleotide sequence ID" value="NZ_JACSQD010000005.1"/>
</dbReference>
<dbReference type="EMBL" id="JACSQD010000005">
    <property type="protein sequence ID" value="MBD7996006.1"/>
    <property type="molecule type" value="Genomic_DNA"/>
</dbReference>
<keyword evidence="2" id="KW-1185">Reference proteome</keyword>
<sequence>MAAYLPFERAVPAMYHVLRPDRSRGLPALALDNLRDLAQGLPSQAKRIRALHVIDFANPRSESPGESYSRALLHRHGFAVPELQHEFTTPAGRFRTDFFWQDQALVGEFDGAVKYGASKYGSVKDGPAPTIQVPSREALLREKRREDAIRATGVGFVRWTWADVLRPPQDPEGLAQILTRAGLPRARRRQ</sequence>
<accession>A0ABR8UUU9</accession>
<comment type="caution">
    <text evidence="1">The sequence shown here is derived from an EMBL/GenBank/DDBJ whole genome shotgun (WGS) entry which is preliminary data.</text>
</comment>
<evidence type="ECO:0000313" key="2">
    <source>
        <dbReference type="Proteomes" id="UP000609874"/>
    </source>
</evidence>
<proteinExistence type="predicted"/>
<gene>
    <name evidence="1" type="ORF">H9639_11925</name>
</gene>
<organism evidence="1 2">
    <name type="scientific">Arthrobacter gallicola</name>
    <dbReference type="NCBI Taxonomy" id="2762225"/>
    <lineage>
        <taxon>Bacteria</taxon>
        <taxon>Bacillati</taxon>
        <taxon>Actinomycetota</taxon>
        <taxon>Actinomycetes</taxon>
        <taxon>Micrococcales</taxon>
        <taxon>Micrococcaceae</taxon>
        <taxon>Arthrobacter</taxon>
    </lineage>
</organism>
<evidence type="ECO:0000313" key="1">
    <source>
        <dbReference type="EMBL" id="MBD7996006.1"/>
    </source>
</evidence>
<reference evidence="1 2" key="1">
    <citation type="submission" date="2020-08" db="EMBL/GenBank/DDBJ databases">
        <title>A Genomic Blueprint of the Chicken Gut Microbiome.</title>
        <authorList>
            <person name="Gilroy R."/>
            <person name="Ravi A."/>
            <person name="Getino M."/>
            <person name="Pursley I."/>
            <person name="Horton D.L."/>
            <person name="Alikhan N.-F."/>
            <person name="Baker D."/>
            <person name="Gharbi K."/>
            <person name="Hall N."/>
            <person name="Watson M."/>
            <person name="Adriaenssens E.M."/>
            <person name="Foster-Nyarko E."/>
            <person name="Jarju S."/>
            <person name="Secka A."/>
            <person name="Antonio M."/>
            <person name="Oren A."/>
            <person name="Chaudhuri R."/>
            <person name="La Ragione R.M."/>
            <person name="Hildebrand F."/>
            <person name="Pallen M.J."/>
        </authorList>
    </citation>
    <scope>NUCLEOTIDE SEQUENCE [LARGE SCALE GENOMIC DNA]</scope>
    <source>
        <strain evidence="1 2">Sa2CUA1</strain>
    </source>
</reference>
<name>A0ABR8UUU9_9MICC</name>